<reference evidence="2" key="2">
    <citation type="submission" date="2020-05" db="EMBL/GenBank/DDBJ databases">
        <authorList>
            <person name="Kim H.-S."/>
            <person name="Proctor R.H."/>
            <person name="Brown D.W."/>
        </authorList>
    </citation>
    <scope>NUCLEOTIDE SEQUENCE</scope>
    <source>
        <strain evidence="2">NRRL 22465</strain>
    </source>
</reference>
<feature type="non-terminal residue" evidence="2">
    <location>
        <position position="419"/>
    </location>
</feature>
<name>A0A8H4XIS4_9HYPO</name>
<dbReference type="EMBL" id="JABEYC010000582">
    <property type="protein sequence ID" value="KAF4975983.1"/>
    <property type="molecule type" value="Genomic_DNA"/>
</dbReference>
<organism evidence="2 3">
    <name type="scientific">Fusarium zealandicum</name>
    <dbReference type="NCBI Taxonomy" id="1053134"/>
    <lineage>
        <taxon>Eukaryota</taxon>
        <taxon>Fungi</taxon>
        <taxon>Dikarya</taxon>
        <taxon>Ascomycota</taxon>
        <taxon>Pezizomycotina</taxon>
        <taxon>Sordariomycetes</taxon>
        <taxon>Hypocreomycetidae</taxon>
        <taxon>Hypocreales</taxon>
        <taxon>Nectriaceae</taxon>
        <taxon>Fusarium</taxon>
        <taxon>Fusarium staphyleae species complex</taxon>
    </lineage>
</organism>
<evidence type="ECO:0000256" key="1">
    <source>
        <dbReference type="SAM" id="MobiDB-lite"/>
    </source>
</evidence>
<feature type="compositionally biased region" description="Polar residues" evidence="1">
    <location>
        <begin position="25"/>
        <end position="45"/>
    </location>
</feature>
<sequence length="419" mass="45197">MPRRGKKKNNARSEPYSRCGPQPPANNDNTALVRQGPQGSTNTSGRALVPVARLEERTFTNAQGQVVAIGVINRAGGHQTNFIAPYGNAGGVIGKVNDTKLLAAAAEKLKADTKADEVGFILQPIHRDENAALRMRREIVEMTGGVATSRRKLGRRARELTGAEADAEETVCLNCDSKSHTLECCLFAPTGYIDGCPWCKNQTHRMEDCSNFAGASTYERVRVLIASRPNRPAWKTQNAWHTYLLAYVGTPDFFRGLHQASGTFGLPWTKKFAQQFRNTPKFGELQKEAESGVWQNMPSDPATKDLEAACKTFGFAFDPTWAQDSSAMEVDSVPAPKAPVAKGKGEALREKIAIAQANIADTFAKRAIRAEETRKAEAIAAKAREAIAAKAREAIAAKAREAAATKAAEAAATKAAEAA</sequence>
<feature type="compositionally biased region" description="Basic residues" evidence="1">
    <location>
        <begin position="1"/>
        <end position="10"/>
    </location>
</feature>
<accession>A0A8H4XIS4</accession>
<comment type="caution">
    <text evidence="2">The sequence shown here is derived from an EMBL/GenBank/DDBJ whole genome shotgun (WGS) entry which is preliminary data.</text>
</comment>
<feature type="region of interest" description="Disordered" evidence="1">
    <location>
        <begin position="1"/>
        <end position="45"/>
    </location>
</feature>
<proteinExistence type="predicted"/>
<protein>
    <submittedName>
        <fullName evidence="2">Uncharacterized protein</fullName>
    </submittedName>
</protein>
<evidence type="ECO:0000313" key="3">
    <source>
        <dbReference type="Proteomes" id="UP000635477"/>
    </source>
</evidence>
<gene>
    <name evidence="2" type="ORF">FZEAL_7290</name>
</gene>
<evidence type="ECO:0000313" key="2">
    <source>
        <dbReference type="EMBL" id="KAF4975983.1"/>
    </source>
</evidence>
<dbReference type="AlphaFoldDB" id="A0A8H4XIS4"/>
<keyword evidence="3" id="KW-1185">Reference proteome</keyword>
<dbReference type="Proteomes" id="UP000635477">
    <property type="component" value="Unassembled WGS sequence"/>
</dbReference>
<reference evidence="2" key="1">
    <citation type="journal article" date="2020" name="BMC Genomics">
        <title>Correction to: Identification and distribution of gene clusters required for synthesis of sphingolipid metabolism inhibitors in diverse species of the filamentous fungus Fusarium.</title>
        <authorList>
            <person name="Kim H.S."/>
            <person name="Lohmar J.M."/>
            <person name="Busman M."/>
            <person name="Brown D.W."/>
            <person name="Naumann T.A."/>
            <person name="Divon H.H."/>
            <person name="Lysoe E."/>
            <person name="Uhlig S."/>
            <person name="Proctor R.H."/>
        </authorList>
    </citation>
    <scope>NUCLEOTIDE SEQUENCE</scope>
    <source>
        <strain evidence="2">NRRL 22465</strain>
    </source>
</reference>
<dbReference type="OrthoDB" id="5104837at2759"/>